<feature type="compositionally biased region" description="Polar residues" evidence="10">
    <location>
        <begin position="326"/>
        <end position="338"/>
    </location>
</feature>
<feature type="compositionally biased region" description="Basic and acidic residues" evidence="10">
    <location>
        <begin position="297"/>
        <end position="307"/>
    </location>
</feature>
<evidence type="ECO:0000256" key="3">
    <source>
        <dbReference type="ARBA" id="ARBA00019085"/>
    </source>
</evidence>
<reference evidence="14 15" key="1">
    <citation type="submission" date="2024-03" db="EMBL/GenBank/DDBJ databases">
        <title>The genome assembly and annotation of the cricket Gryllus longicercus Weissman &amp; Gray.</title>
        <authorList>
            <person name="Szrajer S."/>
            <person name="Gray D."/>
            <person name="Ylla G."/>
        </authorList>
    </citation>
    <scope>NUCLEOTIDE SEQUENCE [LARGE SCALE GENOMIC DNA]</scope>
    <source>
        <strain evidence="14">DAG 2021-001</strain>
        <tissue evidence="14">Whole body minus gut</tissue>
    </source>
</reference>
<feature type="compositionally biased region" description="Polar residues" evidence="10">
    <location>
        <begin position="522"/>
        <end position="533"/>
    </location>
</feature>
<feature type="region of interest" description="Disordered" evidence="10">
    <location>
        <begin position="222"/>
        <end position="251"/>
    </location>
</feature>
<keyword evidence="5" id="KW-0235">DNA replication</keyword>
<comment type="function">
    <text evidence="9">Component of the origin recognition complex (ORC) that binds origins of replication. DNA-binding is ATP-dependent. The specific DNA sequences that define origins of replication have not been identified yet. ORC is required to assemble the pre-replication complex necessary to initiate DNA replication. Binds histone H3 and H4 trimethylation marks H3K9me3, H3K27me3 and H4K20me3.</text>
</comment>
<comment type="similarity">
    <text evidence="2">Belongs to the ORC3 family.</text>
</comment>
<dbReference type="CDD" id="cd20704">
    <property type="entry name" value="Orc3"/>
    <property type="match status" value="2"/>
</dbReference>
<dbReference type="PANTHER" id="PTHR12748:SF0">
    <property type="entry name" value="ORIGIN RECOGNITION COMPLEX SUBUNIT 3"/>
    <property type="match status" value="1"/>
</dbReference>
<accession>A0AAN9V7A8</accession>
<protein>
    <recommendedName>
        <fullName evidence="3">Origin recognition complex subunit 3</fullName>
    </recommendedName>
</protein>
<evidence type="ECO:0000256" key="6">
    <source>
        <dbReference type="ARBA" id="ARBA00023125"/>
    </source>
</evidence>
<feature type="compositionally biased region" description="Basic and acidic residues" evidence="10">
    <location>
        <begin position="340"/>
        <end position="355"/>
    </location>
</feature>
<keyword evidence="7" id="KW-0539">Nucleus</keyword>
<dbReference type="Pfam" id="PF07034">
    <property type="entry name" value="ORC3_N"/>
    <property type="match status" value="2"/>
</dbReference>
<evidence type="ECO:0000259" key="13">
    <source>
        <dbReference type="Pfam" id="PF19675"/>
    </source>
</evidence>
<gene>
    <name evidence="14" type="ORF">R5R35_007991</name>
</gene>
<dbReference type="Proteomes" id="UP001378592">
    <property type="component" value="Unassembled WGS sequence"/>
</dbReference>
<proteinExistence type="inferred from homology"/>
<dbReference type="EMBL" id="JAZDUA010000412">
    <property type="protein sequence ID" value="KAK7792913.1"/>
    <property type="molecule type" value="Genomic_DNA"/>
</dbReference>
<name>A0AAN9V7A8_9ORTH</name>
<evidence type="ECO:0000256" key="2">
    <source>
        <dbReference type="ARBA" id="ARBA00010977"/>
    </source>
</evidence>
<dbReference type="Pfam" id="PF18137">
    <property type="entry name" value="WHD_ORC"/>
    <property type="match status" value="1"/>
</dbReference>
<evidence type="ECO:0000256" key="4">
    <source>
        <dbReference type="ARBA" id="ARBA00022553"/>
    </source>
</evidence>
<dbReference type="AlphaFoldDB" id="A0AAN9V7A8"/>
<comment type="subunit">
    <text evidence="8">Component of ORC, a complex composed of at least 6 subunits: ORC1, ORC2, ORC3, ORC4, ORC5 and ORC6. ORC is regulated in a cell-cycle dependent manner. It is sequentially assembled at the exit from anaphase of mitosis and disassembled as cells enter S phase.</text>
</comment>
<evidence type="ECO:0000259" key="11">
    <source>
        <dbReference type="Pfam" id="PF07034"/>
    </source>
</evidence>
<dbReference type="InterPro" id="IPR045663">
    <property type="entry name" value="ORC3_ins"/>
</dbReference>
<dbReference type="Pfam" id="PF19675">
    <property type="entry name" value="ORC3_ins"/>
    <property type="match status" value="1"/>
</dbReference>
<evidence type="ECO:0000256" key="7">
    <source>
        <dbReference type="ARBA" id="ARBA00023242"/>
    </source>
</evidence>
<comment type="subcellular location">
    <subcellularLocation>
        <location evidence="1">Nucleus</location>
    </subcellularLocation>
</comment>
<feature type="domain" description="Origin recognition complex subunit 3 N-terminal" evidence="11">
    <location>
        <begin position="3"/>
        <end position="200"/>
    </location>
</feature>
<keyword evidence="4" id="KW-0597">Phosphoprotein</keyword>
<keyword evidence="6" id="KW-0238">DNA-binding</keyword>
<dbReference type="GO" id="GO:0006270">
    <property type="term" value="P:DNA replication initiation"/>
    <property type="evidence" value="ECO:0007669"/>
    <property type="project" value="TreeGrafter"/>
</dbReference>
<dbReference type="GO" id="GO:0005656">
    <property type="term" value="C:nuclear pre-replicative complex"/>
    <property type="evidence" value="ECO:0007669"/>
    <property type="project" value="TreeGrafter"/>
</dbReference>
<dbReference type="GO" id="GO:0031261">
    <property type="term" value="C:DNA replication preinitiation complex"/>
    <property type="evidence" value="ECO:0007669"/>
    <property type="project" value="TreeGrafter"/>
</dbReference>
<evidence type="ECO:0000256" key="10">
    <source>
        <dbReference type="SAM" id="MobiDB-lite"/>
    </source>
</evidence>
<sequence>MAATVSVSKGCFVFNKNKVSKRKTGKKTVKQELLCDDPWYLAYKESWTWVEEKFESLHHETFSSVLKDLVSFVENTYKDENVEREISTVPTAALLTGINMPDHGALFSTLCDLLHKHVSPYIATLHAHKCKTIRHTVEQMTSQFMNAPTDDEGDSFSEESDDEKPIKVKKSQCNMLVLESWYQEHQPNIVNICENGEKTKSIELKEGGFSETSPIRKHLTNEITQNEESRSPRKQLQFSCDDRKEAETEGGNELHFQKCLEIFNERIDSEHSNTCTNTVKLNQEAVLLHRTPVKQELRVQKAEDSPRLRRTPRKLTLQDCEVTKSPKISSNENLSVTGTPKDRRVRELQNNELRRSPRSPKPILRLVEESSEDSDDSTNVSSKRRKMTPRKINYSKSTKMPRLTNAKELQKCPLSPKVILKRIDNNYQIINSINSDRVTELGNKDIRTTPRKVAELIEELRDKKSPSAEQWICEVDLDALAAKNKIPKIILRQLHDLKVKLSPQRSPVKGSPLLEVKKETQCTPRKMSNQTPVKKSKDTEMEENKNKITSTENCLLSASFPPYRDNSQRKKLIVIIPEFEKFPSKILQDFILILRSSIPTLPIVLIMGIATSVAAVHRSLPYRMSACLSIKPFQSPPSVQLLNSVLEQILFSSEFPFRLGNKTFCFLMDAFLYYDLSVKGFVQAIKFCMMEHFCGQNWKELCCKLDSLREKKINSKDLPSMRSLPSMLRYMDNLEEEDKQKLMNDDQHLHKTILKLLNHLLKKVHLFHIGLKCLNIMVADLPKKPLGTHVRELYGMAASSPITRTAEYKECFQILKFLSRDELIMKLNTIISILDINKEEPQVSSLVEIFRDYRKKIQEAGMEVVGSQNSPTKMLVPEGKMSRQAFKEKLLQLSKKNQPQSQFEKMREEFVDYLSSKVFPEMLKPPASYPLMEIIMFDNTASVKTHIVGAPRAAIHTALNDPQFYLECTCCQQTEKDSILASMPDLCIAYKLYQECGRLINLYDWLQAFSAIVDPQDEEEDEDKQQEIKPQIQARFTRAVAELQFMGFLKTSSRKIDHVTKLYFDGGF</sequence>
<evidence type="ECO:0000259" key="12">
    <source>
        <dbReference type="Pfam" id="PF18137"/>
    </source>
</evidence>
<evidence type="ECO:0000256" key="1">
    <source>
        <dbReference type="ARBA" id="ARBA00004123"/>
    </source>
</evidence>
<comment type="caution">
    <text evidence="14">The sequence shown here is derived from an EMBL/GenBank/DDBJ whole genome shotgun (WGS) entry which is preliminary data.</text>
</comment>
<evidence type="ECO:0000256" key="5">
    <source>
        <dbReference type="ARBA" id="ARBA00022705"/>
    </source>
</evidence>
<dbReference type="InterPro" id="IPR045667">
    <property type="entry name" value="ORC3_N"/>
</dbReference>
<feature type="region of interest" description="Disordered" evidence="10">
    <location>
        <begin position="522"/>
        <end position="548"/>
    </location>
</feature>
<feature type="domain" description="Origin recognition complex subunit 3 insertion" evidence="13">
    <location>
        <begin position="715"/>
        <end position="939"/>
    </location>
</feature>
<keyword evidence="15" id="KW-1185">Reference proteome</keyword>
<evidence type="ECO:0000256" key="8">
    <source>
        <dbReference type="ARBA" id="ARBA00026084"/>
    </source>
</evidence>
<feature type="compositionally biased region" description="Basic and acidic residues" evidence="10">
    <location>
        <begin position="535"/>
        <end position="546"/>
    </location>
</feature>
<evidence type="ECO:0000313" key="14">
    <source>
        <dbReference type="EMBL" id="KAK7792913.1"/>
    </source>
</evidence>
<dbReference type="InterPro" id="IPR040855">
    <property type="entry name" value="ORC_WH_C"/>
</dbReference>
<feature type="domain" description="Origin recognition complex subunit 3 winged helix C-terminal" evidence="12">
    <location>
        <begin position="952"/>
        <end position="1064"/>
    </location>
</feature>
<dbReference type="InterPro" id="IPR020795">
    <property type="entry name" value="ORC3"/>
</dbReference>
<feature type="domain" description="Origin recognition complex subunit 3 N-terminal" evidence="11">
    <location>
        <begin position="528"/>
        <end position="697"/>
    </location>
</feature>
<feature type="region of interest" description="Disordered" evidence="10">
    <location>
        <begin position="297"/>
        <end position="396"/>
    </location>
</feature>
<evidence type="ECO:0000313" key="15">
    <source>
        <dbReference type="Proteomes" id="UP001378592"/>
    </source>
</evidence>
<organism evidence="14 15">
    <name type="scientific">Gryllus longicercus</name>
    <dbReference type="NCBI Taxonomy" id="2509291"/>
    <lineage>
        <taxon>Eukaryota</taxon>
        <taxon>Metazoa</taxon>
        <taxon>Ecdysozoa</taxon>
        <taxon>Arthropoda</taxon>
        <taxon>Hexapoda</taxon>
        <taxon>Insecta</taxon>
        <taxon>Pterygota</taxon>
        <taxon>Neoptera</taxon>
        <taxon>Polyneoptera</taxon>
        <taxon>Orthoptera</taxon>
        <taxon>Ensifera</taxon>
        <taxon>Gryllidea</taxon>
        <taxon>Grylloidea</taxon>
        <taxon>Gryllidae</taxon>
        <taxon>Gryllinae</taxon>
        <taxon>Gryllus</taxon>
    </lineage>
</organism>
<evidence type="ECO:0000256" key="9">
    <source>
        <dbReference type="ARBA" id="ARBA00045241"/>
    </source>
</evidence>
<dbReference type="GO" id="GO:0003688">
    <property type="term" value="F:DNA replication origin binding"/>
    <property type="evidence" value="ECO:0007669"/>
    <property type="project" value="TreeGrafter"/>
</dbReference>
<dbReference type="GO" id="GO:0005664">
    <property type="term" value="C:nuclear origin of replication recognition complex"/>
    <property type="evidence" value="ECO:0007669"/>
    <property type="project" value="InterPro"/>
</dbReference>
<dbReference type="PANTHER" id="PTHR12748">
    <property type="entry name" value="ORIGIN RECOGNITION COMPLEX SUBUNIT 3"/>
    <property type="match status" value="1"/>
</dbReference>